<organism evidence="2">
    <name type="scientific">Melampsora larici-populina (strain 98AG31 / pathotype 3-4-7)</name>
    <name type="common">Poplar leaf rust fungus</name>
    <dbReference type="NCBI Taxonomy" id="747676"/>
    <lineage>
        <taxon>Eukaryota</taxon>
        <taxon>Fungi</taxon>
        <taxon>Dikarya</taxon>
        <taxon>Basidiomycota</taxon>
        <taxon>Pucciniomycotina</taxon>
        <taxon>Pucciniomycetes</taxon>
        <taxon>Pucciniales</taxon>
        <taxon>Melampsoraceae</taxon>
        <taxon>Melampsora</taxon>
    </lineage>
</organism>
<dbReference type="InParanoid" id="F4RCZ9"/>
<evidence type="ECO:0000313" key="2">
    <source>
        <dbReference type="Proteomes" id="UP000001072"/>
    </source>
</evidence>
<gene>
    <name evidence="1" type="ORF">MELLADRAFT_95317</name>
</gene>
<evidence type="ECO:0000313" key="1">
    <source>
        <dbReference type="EMBL" id="EGG09811.1"/>
    </source>
</evidence>
<proteinExistence type="predicted"/>
<dbReference type="EMBL" id="GL883096">
    <property type="protein sequence ID" value="EGG09811.1"/>
    <property type="molecule type" value="Genomic_DNA"/>
</dbReference>
<dbReference type="OrthoDB" id="2504108at2759"/>
<dbReference type="VEuPathDB" id="FungiDB:MELLADRAFT_95317"/>
<dbReference type="RefSeq" id="XP_007406865.1">
    <property type="nucleotide sequence ID" value="XM_007406803.1"/>
</dbReference>
<reference evidence="2" key="1">
    <citation type="journal article" date="2011" name="Proc. Natl. Acad. Sci. U.S.A.">
        <title>Obligate biotrophy features unraveled by the genomic analysis of rust fungi.</title>
        <authorList>
            <person name="Duplessis S."/>
            <person name="Cuomo C.A."/>
            <person name="Lin Y.-C."/>
            <person name="Aerts A."/>
            <person name="Tisserant E."/>
            <person name="Veneault-Fourrey C."/>
            <person name="Joly D.L."/>
            <person name="Hacquard S."/>
            <person name="Amselem J."/>
            <person name="Cantarel B.L."/>
            <person name="Chiu R."/>
            <person name="Coutinho P.M."/>
            <person name="Feau N."/>
            <person name="Field M."/>
            <person name="Frey P."/>
            <person name="Gelhaye E."/>
            <person name="Goldberg J."/>
            <person name="Grabherr M.G."/>
            <person name="Kodira C.D."/>
            <person name="Kohler A."/>
            <person name="Kuees U."/>
            <person name="Lindquist E.A."/>
            <person name="Lucas S.M."/>
            <person name="Mago R."/>
            <person name="Mauceli E."/>
            <person name="Morin E."/>
            <person name="Murat C."/>
            <person name="Pangilinan J.L."/>
            <person name="Park R."/>
            <person name="Pearson M."/>
            <person name="Quesneville H."/>
            <person name="Rouhier N."/>
            <person name="Sakthikumar S."/>
            <person name="Salamov A.A."/>
            <person name="Schmutz J."/>
            <person name="Selles B."/>
            <person name="Shapiro H."/>
            <person name="Tanguay P."/>
            <person name="Tuskan G.A."/>
            <person name="Henrissat B."/>
            <person name="Van de Peer Y."/>
            <person name="Rouze P."/>
            <person name="Ellis J.G."/>
            <person name="Dodds P.N."/>
            <person name="Schein J.E."/>
            <person name="Zhong S."/>
            <person name="Hamelin R.C."/>
            <person name="Grigoriev I.V."/>
            <person name="Szabo L.J."/>
            <person name="Martin F."/>
        </authorList>
    </citation>
    <scope>NUCLEOTIDE SEQUENCE [LARGE SCALE GENOMIC DNA]</scope>
    <source>
        <strain evidence="2">98AG31 / pathotype 3-4-7</strain>
    </source>
</reference>
<accession>F4RCZ9</accession>
<dbReference type="HOGENOM" id="CLU_821542_0_0_1"/>
<dbReference type="Proteomes" id="UP000001072">
    <property type="component" value="Unassembled WGS sequence"/>
</dbReference>
<dbReference type="KEGG" id="mlr:MELLADRAFT_95317"/>
<keyword evidence="2" id="KW-1185">Reference proteome</keyword>
<dbReference type="GeneID" id="18937204"/>
<name>F4RCZ9_MELLP</name>
<sequence>MTQTLTKEIVCRILESLCSSTNSQVCDKVADEYDLSTDLTMKFEDRYRMPHKYLLDLISDAEDRLESAKACLLDFDPVGALVILKGLVPDKEIKEQISMTTISHGILNSRKQVRLAQSERNWLKVISSIDYVENLFLRPPPLNRTCSTYQGYRLPKAWCIWAMESYIYLGKYQKAEEMFNEISTKYTLESNERLWLMGQLAYCSGRVEIALSLFKALSIQKDTPMIRALVERTSLVYELLTCLNGCSTDLDYRCEVFIHAQRTFFEWTAGNGYDRAVRSEIIRIFCLKSSPSTYPTLSNAFVPDESAQISSNTPNSSKKFALYGDGLDESLSRMDTLD</sequence>
<dbReference type="AlphaFoldDB" id="F4RCZ9"/>
<protein>
    <submittedName>
        <fullName evidence="1">Uncharacterized protein</fullName>
    </submittedName>
</protein>